<dbReference type="SMART" id="SM00238">
    <property type="entry name" value="BIR"/>
    <property type="match status" value="2"/>
</dbReference>
<dbReference type="FunFam" id="1.10.1170.10:FF:000003">
    <property type="entry name" value="E3 ubiquitin-protein ligase XIAP"/>
    <property type="match status" value="1"/>
</dbReference>
<dbReference type="PANTHER" id="PTHR10044">
    <property type="entry name" value="INHIBITOR OF APOPTOSIS"/>
    <property type="match status" value="1"/>
</dbReference>
<protein>
    <submittedName>
        <fullName evidence="2">Uncharacterized protein</fullName>
    </submittedName>
</protein>
<dbReference type="CDD" id="cd00022">
    <property type="entry name" value="BIR"/>
    <property type="match status" value="1"/>
</dbReference>
<evidence type="ECO:0000313" key="2">
    <source>
        <dbReference type="EMBL" id="VDH92635.1"/>
    </source>
</evidence>
<proteinExistence type="predicted"/>
<dbReference type="GO" id="GO:0005737">
    <property type="term" value="C:cytoplasm"/>
    <property type="evidence" value="ECO:0007669"/>
    <property type="project" value="TreeGrafter"/>
</dbReference>
<gene>
    <name evidence="2" type="ORF">MGAL_10B058385</name>
</gene>
<dbReference type="InterPro" id="IPR050784">
    <property type="entry name" value="IAP"/>
</dbReference>
<organism evidence="2 3">
    <name type="scientific">Mytilus galloprovincialis</name>
    <name type="common">Mediterranean mussel</name>
    <dbReference type="NCBI Taxonomy" id="29158"/>
    <lineage>
        <taxon>Eukaryota</taxon>
        <taxon>Metazoa</taxon>
        <taxon>Spiralia</taxon>
        <taxon>Lophotrochozoa</taxon>
        <taxon>Mollusca</taxon>
        <taxon>Bivalvia</taxon>
        <taxon>Autobranchia</taxon>
        <taxon>Pteriomorphia</taxon>
        <taxon>Mytilida</taxon>
        <taxon>Mytiloidea</taxon>
        <taxon>Mytilidae</taxon>
        <taxon>Mytilinae</taxon>
        <taxon>Mytilus</taxon>
    </lineage>
</organism>
<dbReference type="Gene3D" id="1.10.1170.10">
    <property type="entry name" value="Inhibitor Of Apoptosis Protein (2mihbC-IAP-1), Chain A"/>
    <property type="match status" value="2"/>
</dbReference>
<reference evidence="2" key="1">
    <citation type="submission" date="2018-11" db="EMBL/GenBank/DDBJ databases">
        <authorList>
            <person name="Alioto T."/>
            <person name="Alioto T."/>
        </authorList>
    </citation>
    <scope>NUCLEOTIDE SEQUENCE</scope>
</reference>
<name>A0A8B6BLI3_MYTGA</name>
<evidence type="ECO:0000313" key="3">
    <source>
        <dbReference type="Proteomes" id="UP000596742"/>
    </source>
</evidence>
<dbReference type="GO" id="GO:0043066">
    <property type="term" value="P:negative regulation of apoptotic process"/>
    <property type="evidence" value="ECO:0007669"/>
    <property type="project" value="TreeGrafter"/>
</dbReference>
<dbReference type="Proteomes" id="UP000596742">
    <property type="component" value="Unassembled WGS sequence"/>
</dbReference>
<dbReference type="SUPFAM" id="SSF57924">
    <property type="entry name" value="Inhibitor of apoptosis (IAP) repeat"/>
    <property type="match status" value="2"/>
</dbReference>
<comment type="caution">
    <text evidence="2">The sequence shown here is derived from an EMBL/GenBank/DDBJ whole genome shotgun (WGS) entry which is preliminary data.</text>
</comment>
<dbReference type="InterPro" id="IPR001370">
    <property type="entry name" value="BIR_rpt"/>
</dbReference>
<dbReference type="GO" id="GO:0043027">
    <property type="term" value="F:cysteine-type endopeptidase inhibitor activity involved in apoptotic process"/>
    <property type="evidence" value="ECO:0007669"/>
    <property type="project" value="TreeGrafter"/>
</dbReference>
<sequence length="416" mass="48569">MLVNIQIKPTFAIYFRRYNSMNFEQRMTFELARLETYKSAPTSLRAWRIRLAKEGLYYIDDSHTCKCAFCGFLYRLSWTNGDNPDDIHRRSDTCCPFLLDRVNTNNIPMHADERTLFRSPAFRTSSSGNYQHPAVFAHGYVSVCQRDRRPFVEELMEGANSLMREIFQNMSHTGNESNPNLCTIFSERWDNEQRSRAGPSGYANSTTQEILKSDEPKHPDYAFTSARLESFKNWPKHQTHSAVHMALAGFFYTGKEDICRCFYCGGGLKQWEPNDKPWTEHARWYTNCAFVRQCKGDEFIVEHRHINVPNAEENYQHDCLTEAVTKDCDLKSLPAVRAVIEIGYDLCLIKRAYDYLQKKAKTVLIRGITEEENKNYCKQTKTPPLALLGREIMKARWRRKNIDLEKSCIFGRNFLR</sequence>
<dbReference type="PROSITE" id="PS50143">
    <property type="entry name" value="BIR_REPEAT_2"/>
    <property type="match status" value="2"/>
</dbReference>
<dbReference type="EMBL" id="UYJE01000356">
    <property type="protein sequence ID" value="VDH92635.1"/>
    <property type="molecule type" value="Genomic_DNA"/>
</dbReference>
<dbReference type="OrthoDB" id="6063402at2759"/>
<evidence type="ECO:0000256" key="1">
    <source>
        <dbReference type="ARBA" id="ARBA00022703"/>
    </source>
</evidence>
<dbReference type="PANTHER" id="PTHR10044:SF139">
    <property type="entry name" value="DEATH-ASSOCIATED INHIBITOR OF APOPTOSIS 2"/>
    <property type="match status" value="1"/>
</dbReference>
<dbReference type="Pfam" id="PF00653">
    <property type="entry name" value="BIR"/>
    <property type="match status" value="2"/>
</dbReference>
<dbReference type="GO" id="GO:0006915">
    <property type="term" value="P:apoptotic process"/>
    <property type="evidence" value="ECO:0007669"/>
    <property type="project" value="UniProtKB-KW"/>
</dbReference>
<keyword evidence="1" id="KW-0053">Apoptosis</keyword>
<accession>A0A8B6BLI3</accession>
<dbReference type="AlphaFoldDB" id="A0A8B6BLI3"/>
<keyword evidence="3" id="KW-1185">Reference proteome</keyword>
<dbReference type="GO" id="GO:0005634">
    <property type="term" value="C:nucleus"/>
    <property type="evidence" value="ECO:0007669"/>
    <property type="project" value="TreeGrafter"/>
</dbReference>
<dbReference type="GO" id="GO:0051726">
    <property type="term" value="P:regulation of cell cycle"/>
    <property type="evidence" value="ECO:0007669"/>
    <property type="project" value="TreeGrafter"/>
</dbReference>